<protein>
    <recommendedName>
        <fullName evidence="4">Secreted protein</fullName>
    </recommendedName>
</protein>
<keyword evidence="3" id="KW-1185">Reference proteome</keyword>
<dbReference type="Proteomes" id="UP000410492">
    <property type="component" value="Unassembled WGS sequence"/>
</dbReference>
<name>A0A653BWX8_CALMS</name>
<reference evidence="2 3" key="1">
    <citation type="submission" date="2019-01" db="EMBL/GenBank/DDBJ databases">
        <authorList>
            <person name="Sayadi A."/>
        </authorList>
    </citation>
    <scope>NUCLEOTIDE SEQUENCE [LARGE SCALE GENOMIC DNA]</scope>
</reference>
<evidence type="ECO:0000313" key="3">
    <source>
        <dbReference type="Proteomes" id="UP000410492"/>
    </source>
</evidence>
<organism evidence="2 3">
    <name type="scientific">Callosobruchus maculatus</name>
    <name type="common">Southern cowpea weevil</name>
    <name type="synonym">Pulse bruchid</name>
    <dbReference type="NCBI Taxonomy" id="64391"/>
    <lineage>
        <taxon>Eukaryota</taxon>
        <taxon>Metazoa</taxon>
        <taxon>Ecdysozoa</taxon>
        <taxon>Arthropoda</taxon>
        <taxon>Hexapoda</taxon>
        <taxon>Insecta</taxon>
        <taxon>Pterygota</taxon>
        <taxon>Neoptera</taxon>
        <taxon>Endopterygota</taxon>
        <taxon>Coleoptera</taxon>
        <taxon>Polyphaga</taxon>
        <taxon>Cucujiformia</taxon>
        <taxon>Chrysomeloidea</taxon>
        <taxon>Chrysomelidae</taxon>
        <taxon>Bruchinae</taxon>
        <taxon>Bruchini</taxon>
        <taxon>Callosobruchus</taxon>
    </lineage>
</organism>
<evidence type="ECO:0000256" key="1">
    <source>
        <dbReference type="SAM" id="SignalP"/>
    </source>
</evidence>
<evidence type="ECO:0008006" key="4">
    <source>
        <dbReference type="Google" id="ProtNLM"/>
    </source>
</evidence>
<accession>A0A653BWX8</accession>
<gene>
    <name evidence="2" type="ORF">CALMAC_LOCUS4419</name>
</gene>
<dbReference type="AlphaFoldDB" id="A0A653BWX8"/>
<keyword evidence="1" id="KW-0732">Signal</keyword>
<feature type="chain" id="PRO_5024870745" description="Secreted protein" evidence="1">
    <location>
        <begin position="20"/>
        <end position="157"/>
    </location>
</feature>
<dbReference type="OrthoDB" id="6699300at2759"/>
<proteinExistence type="predicted"/>
<feature type="signal peptide" evidence="1">
    <location>
        <begin position="1"/>
        <end position="19"/>
    </location>
</feature>
<sequence>MHTEMLPILVLQIACGTFSQPVATSEAVPDAVPSSTTPEVANMLISIPRKVTRQRRECCYIHTCEEVYLGIDNHSTFKCYEKYVCGGECYRDQAGRRRNSLEQYYVPQFSRRSFVDRYICRHGQCVSYKFDCGVCPDPARKRVNIAELTQDCVNCYY</sequence>
<evidence type="ECO:0000313" key="2">
    <source>
        <dbReference type="EMBL" id="VEN40144.1"/>
    </source>
</evidence>
<dbReference type="EMBL" id="CAACVG010006391">
    <property type="protein sequence ID" value="VEN40144.1"/>
    <property type="molecule type" value="Genomic_DNA"/>
</dbReference>